<dbReference type="Gene3D" id="1.20.1250.20">
    <property type="entry name" value="MFS general substrate transporter like domains"/>
    <property type="match status" value="1"/>
</dbReference>
<evidence type="ECO:0000256" key="4">
    <source>
        <dbReference type="SAM" id="MobiDB-lite"/>
    </source>
</evidence>
<feature type="transmembrane region" description="Helical" evidence="5">
    <location>
        <begin position="16"/>
        <end position="37"/>
    </location>
</feature>
<dbReference type="Pfam" id="PF07690">
    <property type="entry name" value="MFS_1"/>
    <property type="match status" value="1"/>
</dbReference>
<sequence>MSAVDEPNVQLPRSRMALLFMVMLVTAAGNTAMQSVMPSIGTHLHIADVWVSLAYSWSALLWMLLAPFWARRSDRRGRKAMMALGLVGFAVSFALCGAALHAGLNGTISGLTAILCFAAARSLYGGFGSAAPPAVQAYVASRTSRAERTQALSMVSSSFGLGTVLGPALAPLLILPGIGLIGPFAAFTLAAVVVLVLLRLRLPDDDPRFAGRGEILGEPTSASSNPGMGEAGHSADDPVHSVLEHDPHSEDSKVGRLRWRDPRLRAWLAAGTLGGQAQSILLGVVGFLLLDRLGLRHQPDAAAGPIGLVLMCGAVATLLAQWGLIPMMKLGPRTSTLWGMSLVAVGTLGMATGRDLHAIATSFAICSLGFGLFRPGFTSGASLAVTPAEQGQSAGIVAAVNGSAYIISPAIGVWLYNHSSWLAWGVVELLAASVILICALGMRKDAQA</sequence>
<evidence type="ECO:0000259" key="6">
    <source>
        <dbReference type="PROSITE" id="PS50850"/>
    </source>
</evidence>
<keyword evidence="1 5" id="KW-0812">Transmembrane</keyword>
<dbReference type="InterPro" id="IPR011701">
    <property type="entry name" value="MFS"/>
</dbReference>
<dbReference type="SUPFAM" id="SSF103473">
    <property type="entry name" value="MFS general substrate transporter"/>
    <property type="match status" value="1"/>
</dbReference>
<keyword evidence="2 5" id="KW-1133">Transmembrane helix</keyword>
<dbReference type="PANTHER" id="PTHR23546">
    <property type="entry name" value="TRANSPORT PROTEIN"/>
    <property type="match status" value="1"/>
</dbReference>
<protein>
    <submittedName>
        <fullName evidence="7">MFS transporter</fullName>
    </submittedName>
</protein>
<comment type="caution">
    <text evidence="7">The sequence shown here is derived from an EMBL/GenBank/DDBJ whole genome shotgun (WGS) entry which is preliminary data.</text>
</comment>
<dbReference type="InterPro" id="IPR036259">
    <property type="entry name" value="MFS_trans_sf"/>
</dbReference>
<feature type="transmembrane region" description="Helical" evidence="5">
    <location>
        <begin position="394"/>
        <end position="415"/>
    </location>
</feature>
<evidence type="ECO:0000256" key="5">
    <source>
        <dbReference type="SAM" id="Phobius"/>
    </source>
</evidence>
<accession>A0A512AKF7</accession>
<dbReference type="Proteomes" id="UP000321464">
    <property type="component" value="Unassembled WGS sequence"/>
</dbReference>
<evidence type="ECO:0000256" key="3">
    <source>
        <dbReference type="ARBA" id="ARBA00023136"/>
    </source>
</evidence>
<evidence type="ECO:0000313" key="7">
    <source>
        <dbReference type="EMBL" id="GEO00161.1"/>
    </source>
</evidence>
<organism evidence="7 8">
    <name type="scientific">Novosphingobium sediminis</name>
    <dbReference type="NCBI Taxonomy" id="707214"/>
    <lineage>
        <taxon>Bacteria</taxon>
        <taxon>Pseudomonadati</taxon>
        <taxon>Pseudomonadota</taxon>
        <taxon>Alphaproteobacteria</taxon>
        <taxon>Sphingomonadales</taxon>
        <taxon>Sphingomonadaceae</taxon>
        <taxon>Novosphingobium</taxon>
    </lineage>
</organism>
<feature type="transmembrane region" description="Helical" evidence="5">
    <location>
        <begin position="302"/>
        <end position="322"/>
    </location>
</feature>
<feature type="transmembrane region" description="Helical" evidence="5">
    <location>
        <begin position="180"/>
        <end position="198"/>
    </location>
</feature>
<feature type="transmembrane region" description="Helical" evidence="5">
    <location>
        <begin position="334"/>
        <end position="350"/>
    </location>
</feature>
<feature type="region of interest" description="Disordered" evidence="4">
    <location>
        <begin position="211"/>
        <end position="239"/>
    </location>
</feature>
<dbReference type="AlphaFoldDB" id="A0A512AKF7"/>
<gene>
    <name evidence="7" type="ORF">NSE01_19930</name>
</gene>
<evidence type="ECO:0000313" key="8">
    <source>
        <dbReference type="Proteomes" id="UP000321464"/>
    </source>
</evidence>
<feature type="transmembrane region" description="Helical" evidence="5">
    <location>
        <begin position="49"/>
        <end position="70"/>
    </location>
</feature>
<feature type="transmembrane region" description="Helical" evidence="5">
    <location>
        <begin position="151"/>
        <end position="174"/>
    </location>
</feature>
<feature type="domain" description="Major facilitator superfamily (MFS) profile" evidence="6">
    <location>
        <begin position="15"/>
        <end position="443"/>
    </location>
</feature>
<dbReference type="EMBL" id="BJYR01000013">
    <property type="protein sequence ID" value="GEO00161.1"/>
    <property type="molecule type" value="Genomic_DNA"/>
</dbReference>
<feature type="transmembrane region" description="Helical" evidence="5">
    <location>
        <begin position="108"/>
        <end position="130"/>
    </location>
</feature>
<dbReference type="PANTHER" id="PTHR23546:SF1">
    <property type="entry name" value="MEMBRANE PROTEIN"/>
    <property type="match status" value="1"/>
</dbReference>
<name>A0A512AKF7_9SPHN</name>
<dbReference type="GO" id="GO:0022857">
    <property type="term" value="F:transmembrane transporter activity"/>
    <property type="evidence" value="ECO:0007669"/>
    <property type="project" value="InterPro"/>
</dbReference>
<feature type="transmembrane region" description="Helical" evidence="5">
    <location>
        <begin position="421"/>
        <end position="442"/>
    </location>
</feature>
<reference evidence="7 8" key="1">
    <citation type="submission" date="2019-07" db="EMBL/GenBank/DDBJ databases">
        <title>Whole genome shotgun sequence of Novosphingobium sediminis NBRC 106119.</title>
        <authorList>
            <person name="Hosoyama A."/>
            <person name="Uohara A."/>
            <person name="Ohji S."/>
            <person name="Ichikawa N."/>
        </authorList>
    </citation>
    <scope>NUCLEOTIDE SEQUENCE [LARGE SCALE GENOMIC DNA]</scope>
    <source>
        <strain evidence="7 8">NBRC 106119</strain>
    </source>
</reference>
<keyword evidence="3 5" id="KW-0472">Membrane</keyword>
<keyword evidence="8" id="KW-1185">Reference proteome</keyword>
<evidence type="ECO:0000256" key="1">
    <source>
        <dbReference type="ARBA" id="ARBA00022692"/>
    </source>
</evidence>
<proteinExistence type="predicted"/>
<feature type="transmembrane region" description="Helical" evidence="5">
    <location>
        <begin position="82"/>
        <end position="102"/>
    </location>
</feature>
<dbReference type="PROSITE" id="PS50850">
    <property type="entry name" value="MFS"/>
    <property type="match status" value="1"/>
</dbReference>
<feature type="transmembrane region" description="Helical" evidence="5">
    <location>
        <begin position="266"/>
        <end position="290"/>
    </location>
</feature>
<dbReference type="InterPro" id="IPR020846">
    <property type="entry name" value="MFS_dom"/>
</dbReference>
<feature type="transmembrane region" description="Helical" evidence="5">
    <location>
        <begin position="356"/>
        <end position="373"/>
    </location>
</feature>
<evidence type="ECO:0000256" key="2">
    <source>
        <dbReference type="ARBA" id="ARBA00022989"/>
    </source>
</evidence>